<name>A0A5D2MXA9_GOSTO</name>
<evidence type="ECO:0000256" key="2">
    <source>
        <dbReference type="ARBA" id="ARBA00005592"/>
    </source>
</evidence>
<gene>
    <name evidence="6" type="ORF">ES332_A12G128000v1</name>
</gene>
<dbReference type="Pfam" id="PF24300">
    <property type="entry name" value="KWL1"/>
    <property type="match status" value="1"/>
</dbReference>
<dbReference type="Gene3D" id="2.40.40.10">
    <property type="entry name" value="RlpA-like domain"/>
    <property type="match status" value="1"/>
</dbReference>
<evidence type="ECO:0000256" key="4">
    <source>
        <dbReference type="ARBA" id="ARBA00022729"/>
    </source>
</evidence>
<sequence length="90" mass="10065">MYNFLPLVSSTGGVGGGPSKCDNQHHSDNDPVEALSTGWYNHGKRYLKYINICGNGKSVRVKVVDKCDSMMRYDFDNSYPNNNVYALKIV</sequence>
<evidence type="ECO:0008006" key="8">
    <source>
        <dbReference type="Google" id="ProtNLM"/>
    </source>
</evidence>
<evidence type="ECO:0000256" key="1">
    <source>
        <dbReference type="ARBA" id="ARBA00004613"/>
    </source>
</evidence>
<dbReference type="PANTHER" id="PTHR33191">
    <property type="entry name" value="RIPENING-RELATED PROTEIN 2-RELATED"/>
    <property type="match status" value="1"/>
</dbReference>
<evidence type="ECO:0000313" key="6">
    <source>
        <dbReference type="EMBL" id="TYH95742.1"/>
    </source>
</evidence>
<proteinExistence type="inferred from homology"/>
<protein>
    <recommendedName>
        <fullName evidence="8">RlpA-like protein double-psi beta-barrel domain-containing protein</fullName>
    </recommendedName>
</protein>
<dbReference type="Proteomes" id="UP000322667">
    <property type="component" value="Chromosome A12"/>
</dbReference>
<reference evidence="6 7" key="1">
    <citation type="submission" date="2019-07" db="EMBL/GenBank/DDBJ databases">
        <title>WGS assembly of Gossypium tomentosum.</title>
        <authorList>
            <person name="Chen Z.J."/>
            <person name="Sreedasyam A."/>
            <person name="Ando A."/>
            <person name="Song Q."/>
            <person name="De L."/>
            <person name="Hulse-Kemp A."/>
            <person name="Ding M."/>
            <person name="Ye W."/>
            <person name="Kirkbride R."/>
            <person name="Jenkins J."/>
            <person name="Plott C."/>
            <person name="Lovell J."/>
            <person name="Lin Y.-M."/>
            <person name="Vaughn R."/>
            <person name="Liu B."/>
            <person name="Li W."/>
            <person name="Simpson S."/>
            <person name="Scheffler B."/>
            <person name="Saski C."/>
            <person name="Grover C."/>
            <person name="Hu G."/>
            <person name="Conover J."/>
            <person name="Carlson J."/>
            <person name="Shu S."/>
            <person name="Boston L."/>
            <person name="Williams M."/>
            <person name="Peterson D."/>
            <person name="Mcgee K."/>
            <person name="Jones D."/>
            <person name="Wendel J."/>
            <person name="Stelly D."/>
            <person name="Grimwood J."/>
            <person name="Schmutz J."/>
        </authorList>
    </citation>
    <scope>NUCLEOTIDE SEQUENCE [LARGE SCALE GENOMIC DNA]</scope>
    <source>
        <strain evidence="6">7179.01</strain>
    </source>
</reference>
<evidence type="ECO:0000313" key="7">
    <source>
        <dbReference type="Proteomes" id="UP000322667"/>
    </source>
</evidence>
<dbReference type="InterPro" id="IPR039271">
    <property type="entry name" value="Kiwellin-like"/>
</dbReference>
<evidence type="ECO:0000256" key="5">
    <source>
        <dbReference type="SAM" id="MobiDB-lite"/>
    </source>
</evidence>
<organism evidence="6 7">
    <name type="scientific">Gossypium tomentosum</name>
    <name type="common">Hawaiian cotton</name>
    <name type="synonym">Gossypium sandvicense</name>
    <dbReference type="NCBI Taxonomy" id="34277"/>
    <lineage>
        <taxon>Eukaryota</taxon>
        <taxon>Viridiplantae</taxon>
        <taxon>Streptophyta</taxon>
        <taxon>Embryophyta</taxon>
        <taxon>Tracheophyta</taxon>
        <taxon>Spermatophyta</taxon>
        <taxon>Magnoliopsida</taxon>
        <taxon>eudicotyledons</taxon>
        <taxon>Gunneridae</taxon>
        <taxon>Pentapetalae</taxon>
        <taxon>rosids</taxon>
        <taxon>malvids</taxon>
        <taxon>Malvales</taxon>
        <taxon>Malvaceae</taxon>
        <taxon>Malvoideae</taxon>
        <taxon>Gossypium</taxon>
    </lineage>
</organism>
<keyword evidence="7" id="KW-1185">Reference proteome</keyword>
<keyword evidence="3" id="KW-0964">Secreted</keyword>
<dbReference type="PANTHER" id="PTHR33191:SF77">
    <property type="entry name" value="RIPENING-RELATED PROTEIN 1"/>
    <property type="match status" value="1"/>
</dbReference>
<evidence type="ECO:0000256" key="3">
    <source>
        <dbReference type="ARBA" id="ARBA00022525"/>
    </source>
</evidence>
<dbReference type="AlphaFoldDB" id="A0A5D2MXA9"/>
<dbReference type="EMBL" id="CM017621">
    <property type="protein sequence ID" value="TYH95742.1"/>
    <property type="molecule type" value="Genomic_DNA"/>
</dbReference>
<feature type="region of interest" description="Disordered" evidence="5">
    <location>
        <begin position="9"/>
        <end position="29"/>
    </location>
</feature>
<comment type="subcellular location">
    <subcellularLocation>
        <location evidence="1">Secreted</location>
    </subcellularLocation>
</comment>
<keyword evidence="4" id="KW-0732">Signal</keyword>
<dbReference type="SUPFAM" id="SSF50685">
    <property type="entry name" value="Barwin-like endoglucanases"/>
    <property type="match status" value="1"/>
</dbReference>
<dbReference type="InterPro" id="IPR036908">
    <property type="entry name" value="RlpA-like_sf"/>
</dbReference>
<dbReference type="GO" id="GO:0005576">
    <property type="term" value="C:extracellular region"/>
    <property type="evidence" value="ECO:0007669"/>
    <property type="project" value="UniProtKB-SubCell"/>
</dbReference>
<comment type="similarity">
    <text evidence="2">Belongs to the kiwellin family.</text>
</comment>
<accession>A0A5D2MXA9</accession>